<gene>
    <name evidence="8" type="ORF">F8566_22235</name>
</gene>
<protein>
    <recommendedName>
        <fullName evidence="6">Aminotransferase</fullName>
        <ecNumber evidence="6">2.6.1.-</ecNumber>
    </recommendedName>
</protein>
<dbReference type="PANTHER" id="PTHR46383:SF1">
    <property type="entry name" value="ASPARTATE AMINOTRANSFERASE"/>
    <property type="match status" value="1"/>
</dbReference>
<dbReference type="Gene3D" id="3.90.1150.10">
    <property type="entry name" value="Aspartate Aminotransferase, domain 1"/>
    <property type="match status" value="1"/>
</dbReference>
<dbReference type="InterPro" id="IPR004838">
    <property type="entry name" value="NHTrfase_class1_PyrdxlP-BS"/>
</dbReference>
<dbReference type="SUPFAM" id="SSF53383">
    <property type="entry name" value="PLP-dependent transferases"/>
    <property type="match status" value="1"/>
</dbReference>
<evidence type="ECO:0000256" key="5">
    <source>
        <dbReference type="ARBA" id="ARBA00022898"/>
    </source>
</evidence>
<evidence type="ECO:0000256" key="3">
    <source>
        <dbReference type="ARBA" id="ARBA00022576"/>
    </source>
</evidence>
<keyword evidence="4 6" id="KW-0808">Transferase</keyword>
<dbReference type="InterPro" id="IPR004839">
    <property type="entry name" value="Aminotransferase_I/II_large"/>
</dbReference>
<comment type="caution">
    <text evidence="8">The sequence shown here is derived from an EMBL/GenBank/DDBJ whole genome shotgun (WGS) entry which is preliminary data.</text>
</comment>
<name>A0A6H9YPL3_9ACTN</name>
<evidence type="ECO:0000256" key="2">
    <source>
        <dbReference type="ARBA" id="ARBA00007441"/>
    </source>
</evidence>
<evidence type="ECO:0000256" key="4">
    <source>
        <dbReference type="ARBA" id="ARBA00022679"/>
    </source>
</evidence>
<proteinExistence type="inferred from homology"/>
<dbReference type="Pfam" id="PF00155">
    <property type="entry name" value="Aminotran_1_2"/>
    <property type="match status" value="1"/>
</dbReference>
<dbReference type="PANTHER" id="PTHR46383">
    <property type="entry name" value="ASPARTATE AMINOTRANSFERASE"/>
    <property type="match status" value="1"/>
</dbReference>
<keyword evidence="9" id="KW-1185">Reference proteome</keyword>
<accession>A0A6H9YPL3</accession>
<evidence type="ECO:0000313" key="9">
    <source>
        <dbReference type="Proteomes" id="UP000468735"/>
    </source>
</evidence>
<dbReference type="GO" id="GO:0008483">
    <property type="term" value="F:transaminase activity"/>
    <property type="evidence" value="ECO:0007669"/>
    <property type="project" value="UniProtKB-KW"/>
</dbReference>
<dbReference type="InterPro" id="IPR015424">
    <property type="entry name" value="PyrdxlP-dep_Trfase"/>
</dbReference>
<dbReference type="InterPro" id="IPR015421">
    <property type="entry name" value="PyrdxlP-dep_Trfase_major"/>
</dbReference>
<feature type="domain" description="Aminotransferase class I/classII large" evidence="7">
    <location>
        <begin position="51"/>
        <end position="394"/>
    </location>
</feature>
<evidence type="ECO:0000256" key="1">
    <source>
        <dbReference type="ARBA" id="ARBA00001933"/>
    </source>
</evidence>
<dbReference type="CDD" id="cd00609">
    <property type="entry name" value="AAT_like"/>
    <property type="match status" value="1"/>
</dbReference>
<evidence type="ECO:0000259" key="7">
    <source>
        <dbReference type="Pfam" id="PF00155"/>
    </source>
</evidence>
<evidence type="ECO:0000256" key="6">
    <source>
        <dbReference type="RuleBase" id="RU000481"/>
    </source>
</evidence>
<evidence type="ECO:0000313" key="8">
    <source>
        <dbReference type="EMBL" id="KAB2346916.1"/>
    </source>
</evidence>
<dbReference type="EC" id="2.6.1.-" evidence="6"/>
<dbReference type="OrthoDB" id="2192472at2"/>
<dbReference type="InterPro" id="IPR015422">
    <property type="entry name" value="PyrdxlP-dep_Trfase_small"/>
</dbReference>
<comment type="cofactor">
    <cofactor evidence="1 6">
        <name>pyridoxal 5'-phosphate</name>
        <dbReference type="ChEBI" id="CHEBI:597326"/>
    </cofactor>
</comment>
<dbReference type="EMBL" id="WBMT01000010">
    <property type="protein sequence ID" value="KAB2346916.1"/>
    <property type="molecule type" value="Genomic_DNA"/>
</dbReference>
<keyword evidence="3 6" id="KW-0032">Aminotransferase</keyword>
<dbReference type="Proteomes" id="UP000468735">
    <property type="component" value="Unassembled WGS sequence"/>
</dbReference>
<reference evidence="8 9" key="1">
    <citation type="submission" date="2019-09" db="EMBL/GenBank/DDBJ databases">
        <title>Actinomadura physcomitrii sp. nov., a novel actinomycete isolated from moss [Physcomitrium sphaericum (Ludw) Fuernr].</title>
        <authorList>
            <person name="Zhuang X."/>
            <person name="Liu C."/>
        </authorList>
    </citation>
    <scope>NUCLEOTIDE SEQUENCE [LARGE SCALE GENOMIC DNA]</scope>
    <source>
        <strain evidence="8 9">HMC1</strain>
    </source>
</reference>
<keyword evidence="5" id="KW-0663">Pyridoxal phosphate</keyword>
<comment type="similarity">
    <text evidence="2 6">Belongs to the class-I pyridoxal-phosphate-dependent aminotransferase family.</text>
</comment>
<dbReference type="GO" id="GO:0030170">
    <property type="term" value="F:pyridoxal phosphate binding"/>
    <property type="evidence" value="ECO:0007669"/>
    <property type="project" value="InterPro"/>
</dbReference>
<dbReference type="GO" id="GO:0006520">
    <property type="term" value="P:amino acid metabolic process"/>
    <property type="evidence" value="ECO:0007669"/>
    <property type="project" value="InterPro"/>
</dbReference>
<sequence length="437" mass="46172">MPAEMISEETPSIQGQPAEGLTADVSATLRTSTVRADTSPARRIPLAFGDANIPAPSVLAKALATHTHMNAYGPVEGASTLRDAAAGYWTRRGLATDAESVLAGPGSKALLYALVLSIGGPIAIPQPSWISYAAQLRMIGTKPVSIPISDHDGGIPDPGTLATIATAARQMGTPLKAVIVTLPDNPTGTLASPETVEALCAVAREHEFTIVSDEIYRDLVHDPAQTFLSPSQLAPERTVVTTGLSKNLALGGWRIGIARFPNSEVGDALKANVLGIASEIWSCASTPVQEAAAYALSEPPEVTAYLDSARELHARVAQAVMAVFRSVGALTPLPAGAFYLYPDFEPLQAALWSARQIGTGSQLVDHLRQAHGIEVLPARVFGEHHDPLRLRVATSQLYGTTSEQRAEALNSSDPANLPWISDQLHCLERALRGLCES</sequence>
<organism evidence="8 9">
    <name type="scientific">Actinomadura rudentiformis</name>
    <dbReference type="NCBI Taxonomy" id="359158"/>
    <lineage>
        <taxon>Bacteria</taxon>
        <taxon>Bacillati</taxon>
        <taxon>Actinomycetota</taxon>
        <taxon>Actinomycetes</taxon>
        <taxon>Streptosporangiales</taxon>
        <taxon>Thermomonosporaceae</taxon>
        <taxon>Actinomadura</taxon>
    </lineage>
</organism>
<dbReference type="InterPro" id="IPR050596">
    <property type="entry name" value="AspAT/PAT-like"/>
</dbReference>
<dbReference type="PROSITE" id="PS00105">
    <property type="entry name" value="AA_TRANSFER_CLASS_1"/>
    <property type="match status" value="1"/>
</dbReference>
<dbReference type="AlphaFoldDB" id="A0A6H9YPL3"/>
<dbReference type="Gene3D" id="3.40.640.10">
    <property type="entry name" value="Type I PLP-dependent aspartate aminotransferase-like (Major domain)"/>
    <property type="match status" value="1"/>
</dbReference>